<feature type="compositionally biased region" description="Low complexity" evidence="1">
    <location>
        <begin position="1259"/>
        <end position="1271"/>
    </location>
</feature>
<feature type="transmembrane region" description="Helical" evidence="2">
    <location>
        <begin position="710"/>
        <end position="734"/>
    </location>
</feature>
<feature type="transmembrane region" description="Helical" evidence="2">
    <location>
        <begin position="651"/>
        <end position="672"/>
    </location>
</feature>
<reference evidence="3" key="1">
    <citation type="submission" date="2023-08" db="EMBL/GenBank/DDBJ databases">
        <authorList>
            <person name="Chen Y."/>
            <person name="Shah S."/>
            <person name="Dougan E. K."/>
            <person name="Thang M."/>
            <person name="Chan C."/>
        </authorList>
    </citation>
    <scope>NUCLEOTIDE SEQUENCE</scope>
</reference>
<dbReference type="EMBL" id="CAUJNA010003353">
    <property type="protein sequence ID" value="CAJ1399975.1"/>
    <property type="molecule type" value="Genomic_DNA"/>
</dbReference>
<name>A0AA36J7D1_9DINO</name>
<dbReference type="Proteomes" id="UP001178507">
    <property type="component" value="Unassembled WGS sequence"/>
</dbReference>
<evidence type="ECO:0000313" key="3">
    <source>
        <dbReference type="EMBL" id="CAJ1399975.1"/>
    </source>
</evidence>
<evidence type="ECO:0000256" key="1">
    <source>
        <dbReference type="SAM" id="MobiDB-lite"/>
    </source>
</evidence>
<feature type="transmembrane region" description="Helical" evidence="2">
    <location>
        <begin position="510"/>
        <end position="534"/>
    </location>
</feature>
<gene>
    <name evidence="3" type="ORF">EVOR1521_LOCUS23416</name>
</gene>
<sequence length="1485" mass="156448">MDVKSTKQALDGIQVTAVASLKKVASKQLHPLAALRFKLFLTVVLYAASFTAVAVLQSSSQETLQLEQFEINNVTSGTMMFSLKDCNMDVQLKDGNSIVLIETTMDQGGERRLHVKWNATSDVLKVNCVGPAALHGEAVTVVVQVGREIHFHLVDLIFEPGGRSLFRSATSVDLGDNFSVTGDDGILQIYPSKIGSMSVQMDSGFIFLYEVDFDEASFVLGGEVDVYSWQDTYQRGMNVNLQTGDGVNVTAGLCLSDTAGRPTLQLPTSDDFDSSFSLGSSENPRILNVTRGNALSRLFLTHGVWRSQRNCGNTWDSVVKVGARLDDKFAAWSTEVSQSGTELMNLWLLGGSLGSEIQSVTSSGFWIFSQFGDALMWFPVGLWNIFTLGIFSPRTAREVFLVKDSLCLAKRDRITAGATTCRARNSTEEALHTQVLENCAQAWRNSLPESLNLTNARNGRIYYVLREFRRGGSMFPSLADGAVSMLSATTSAFVKLVAGPQSLRGVPGLLFVIIMILLAVAGGVFACLLVASLYKMQKRRYLKARGALDCKLMQNEVLRSMLHMETRSNLLMTLVRCLILRSPSGKASVTILKAVELCFGHFIVTQLLITPLVLIAVLNVSNIAELRAMCNFNEWMEGACLNIRHRRLSNIILVAAMVMNSIFFLTTLLEYFTRHGLDVAEESGKCPTAYRAAMTIRGSLPYRTFLTTSLLFSLFFFCAYFITVTIFVLLGTLLKPERLAPILLSIAGAVVVAQQVTQKFDEMVEKAKTMAAEWAATSANKALDFAKGAIGEVEGMASSIMNTPFAQQALARTGVDADDFSAEKVSAMAGNLMTSAAQEAVAEAANAKNFNSEAVMSRMRQATQNAAATAVGQAQGMVMARAQQAAMLAAASAAGQVEGVAGSAMTSATKEAMAKVGLDADSLNEDVMARAQQAAMLAAASAAGQVEGVAGSALTSATKEAMAKLGLDADSLDEDVMARAQQAAMLAAAFAAGQVEGVAGSALTSATKEAMAKLGLDAESLNEDVMARAQQAAMLAAASAAGQVEGVAGSALTSATKEAMAKLGLDAESLNEDVMARAQQAAMLAAASAAGQVEGVAGSAMTSATKEAMAKSGLDAESLNEDVMARAQQAAMLAAASAAGQVEGVAGSALTSATKEAMAKSGLDAESLNEDVMARAQHTAASAAGQVEGVACSAMTSATKEAMAKSGIDADSFNEDVMAMAQQAAMLTAASAGQVEQDRGDDTRLKKKKATTRKKAAPRPKGAAKALGGPHAGDTATLEAFLSEPGDSVSGMDQHSVFPHMPMAGSDAREAVEPAGDVILSFAKKELPAPPSTSTGASIAGMAQAATLNDAGILHRAIDINLTCSENWERFGNAGGAHNGLLKSLNTVVGPAMEDMEAALGSIEDAMSEEGSEESLDLENVLVMMGLSKGQLLLLNINAVLLFLSFVGFGLVGSFLFLGGCMDALIPQLTSTASTLVKTSRHDPI</sequence>
<organism evidence="3 4">
    <name type="scientific">Effrenium voratum</name>
    <dbReference type="NCBI Taxonomy" id="2562239"/>
    <lineage>
        <taxon>Eukaryota</taxon>
        <taxon>Sar</taxon>
        <taxon>Alveolata</taxon>
        <taxon>Dinophyceae</taxon>
        <taxon>Suessiales</taxon>
        <taxon>Symbiodiniaceae</taxon>
        <taxon>Effrenium</taxon>
    </lineage>
</organism>
<accession>A0AA36J7D1</accession>
<feature type="compositionally biased region" description="Basic residues" evidence="1">
    <location>
        <begin position="1245"/>
        <end position="1258"/>
    </location>
</feature>
<proteinExistence type="predicted"/>
<evidence type="ECO:0000313" key="4">
    <source>
        <dbReference type="Proteomes" id="UP001178507"/>
    </source>
</evidence>
<keyword evidence="4" id="KW-1185">Reference proteome</keyword>
<feature type="region of interest" description="Disordered" evidence="1">
    <location>
        <begin position="1231"/>
        <end position="1271"/>
    </location>
</feature>
<keyword evidence="2" id="KW-0472">Membrane</keyword>
<feature type="transmembrane region" description="Helical" evidence="2">
    <location>
        <begin position="1432"/>
        <end position="1458"/>
    </location>
</feature>
<keyword evidence="2" id="KW-1133">Transmembrane helix</keyword>
<feature type="transmembrane region" description="Helical" evidence="2">
    <location>
        <begin position="37"/>
        <end position="56"/>
    </location>
</feature>
<comment type="caution">
    <text evidence="3">The sequence shown here is derived from an EMBL/GenBank/DDBJ whole genome shotgun (WGS) entry which is preliminary data.</text>
</comment>
<protein>
    <submittedName>
        <fullName evidence="3">Uncharacterized protein</fullName>
    </submittedName>
</protein>
<keyword evidence="2" id="KW-0812">Transmembrane</keyword>
<evidence type="ECO:0000256" key="2">
    <source>
        <dbReference type="SAM" id="Phobius"/>
    </source>
</evidence>